<accession>A0ABQ9I4S6</accession>
<sequence length="128" mass="14368">MADSKLGTYKSPNTLGKNVKRVRKTLPHSPGKKTAIISVNLVFNSTPQNTRTGPRKLTEDCIQSVLNFYHNDEISRQAPGKTDVKSVKDPNMGKRSLKQIHHMAMGIKEAYEEFKTSHPETTISRSVF</sequence>
<evidence type="ECO:0000313" key="1">
    <source>
        <dbReference type="EMBL" id="KAJ8891658.1"/>
    </source>
</evidence>
<protein>
    <submittedName>
        <fullName evidence="1">Uncharacterized protein</fullName>
    </submittedName>
</protein>
<keyword evidence="2" id="KW-1185">Reference proteome</keyword>
<comment type="caution">
    <text evidence="1">The sequence shown here is derived from an EMBL/GenBank/DDBJ whole genome shotgun (WGS) entry which is preliminary data.</text>
</comment>
<dbReference type="EMBL" id="JARBHB010000002">
    <property type="protein sequence ID" value="KAJ8891658.1"/>
    <property type="molecule type" value="Genomic_DNA"/>
</dbReference>
<proteinExistence type="predicted"/>
<evidence type="ECO:0000313" key="2">
    <source>
        <dbReference type="Proteomes" id="UP001159363"/>
    </source>
</evidence>
<reference evidence="1 2" key="1">
    <citation type="submission" date="2023-02" db="EMBL/GenBank/DDBJ databases">
        <title>LHISI_Scaffold_Assembly.</title>
        <authorList>
            <person name="Stuart O.P."/>
            <person name="Cleave R."/>
            <person name="Magrath M.J.L."/>
            <person name="Mikheyev A.S."/>
        </authorList>
    </citation>
    <scope>NUCLEOTIDE SEQUENCE [LARGE SCALE GENOMIC DNA]</scope>
    <source>
        <strain evidence="1">Daus_M_001</strain>
        <tissue evidence="1">Leg muscle</tissue>
    </source>
</reference>
<organism evidence="1 2">
    <name type="scientific">Dryococelus australis</name>
    <dbReference type="NCBI Taxonomy" id="614101"/>
    <lineage>
        <taxon>Eukaryota</taxon>
        <taxon>Metazoa</taxon>
        <taxon>Ecdysozoa</taxon>
        <taxon>Arthropoda</taxon>
        <taxon>Hexapoda</taxon>
        <taxon>Insecta</taxon>
        <taxon>Pterygota</taxon>
        <taxon>Neoptera</taxon>
        <taxon>Polyneoptera</taxon>
        <taxon>Phasmatodea</taxon>
        <taxon>Verophasmatodea</taxon>
        <taxon>Anareolatae</taxon>
        <taxon>Phasmatidae</taxon>
        <taxon>Eurycanthinae</taxon>
        <taxon>Dryococelus</taxon>
    </lineage>
</organism>
<dbReference type="Proteomes" id="UP001159363">
    <property type="component" value="Chromosome 2"/>
</dbReference>
<name>A0ABQ9I4S6_9NEOP</name>
<gene>
    <name evidence="1" type="ORF">PR048_004186</name>
</gene>